<reference evidence="1" key="1">
    <citation type="submission" date="2019-07" db="EMBL/GenBank/DDBJ databases">
        <title>Annotation for the trematode Paragonimus miyazaki's.</title>
        <authorList>
            <person name="Choi Y.-J."/>
        </authorList>
    </citation>
    <scope>NUCLEOTIDE SEQUENCE</scope>
    <source>
        <strain evidence="1">Japan</strain>
    </source>
</reference>
<dbReference type="InterPro" id="IPR036397">
    <property type="entry name" value="RNaseH_sf"/>
</dbReference>
<dbReference type="OrthoDB" id="10047254at2759"/>
<dbReference type="EMBL" id="JTDE01002214">
    <property type="protein sequence ID" value="KAF7257685.1"/>
    <property type="molecule type" value="Genomic_DNA"/>
</dbReference>
<dbReference type="Gene3D" id="3.30.420.10">
    <property type="entry name" value="Ribonuclease H-like superfamily/Ribonuclease H"/>
    <property type="match status" value="1"/>
</dbReference>
<name>A0A8S9YRS5_9TREM</name>
<protein>
    <submittedName>
        <fullName evidence="1">Gag-Pro-Pol polyprotein</fullName>
    </submittedName>
</protein>
<keyword evidence="2" id="KW-1185">Reference proteome</keyword>
<evidence type="ECO:0000313" key="2">
    <source>
        <dbReference type="Proteomes" id="UP000822476"/>
    </source>
</evidence>
<dbReference type="Proteomes" id="UP000822476">
    <property type="component" value="Unassembled WGS sequence"/>
</dbReference>
<sequence>MSYNPQGRGQVERLNSIIRKTASLCLRSKVLNFGLWEYVLPDALHAIRSFLCTAINATPHERMFSHNQKSSTGSSLSQWLVMPGPVLCRKNVRTSKYGPLVEVKLLDSNPEYAQIRLRDNHEKTVSFRQLDSIRNTS</sequence>
<dbReference type="GO" id="GO:0003676">
    <property type="term" value="F:nucleic acid binding"/>
    <property type="evidence" value="ECO:0007669"/>
    <property type="project" value="InterPro"/>
</dbReference>
<proteinExistence type="predicted"/>
<dbReference type="InterPro" id="IPR012337">
    <property type="entry name" value="RNaseH-like_sf"/>
</dbReference>
<organism evidence="1 2">
    <name type="scientific">Paragonimus skrjabini miyazakii</name>
    <dbReference type="NCBI Taxonomy" id="59628"/>
    <lineage>
        <taxon>Eukaryota</taxon>
        <taxon>Metazoa</taxon>
        <taxon>Spiralia</taxon>
        <taxon>Lophotrochozoa</taxon>
        <taxon>Platyhelminthes</taxon>
        <taxon>Trematoda</taxon>
        <taxon>Digenea</taxon>
        <taxon>Plagiorchiida</taxon>
        <taxon>Troglotremata</taxon>
        <taxon>Troglotrematidae</taxon>
        <taxon>Paragonimus</taxon>
    </lineage>
</organism>
<evidence type="ECO:0000313" key="1">
    <source>
        <dbReference type="EMBL" id="KAF7257685.1"/>
    </source>
</evidence>
<comment type="caution">
    <text evidence="1">The sequence shown here is derived from an EMBL/GenBank/DDBJ whole genome shotgun (WGS) entry which is preliminary data.</text>
</comment>
<dbReference type="AlphaFoldDB" id="A0A8S9YRS5"/>
<gene>
    <name evidence="1" type="ORF">EG68_05303</name>
</gene>
<accession>A0A8S9YRS5</accession>
<dbReference type="SUPFAM" id="SSF53098">
    <property type="entry name" value="Ribonuclease H-like"/>
    <property type="match status" value="1"/>
</dbReference>